<dbReference type="PANTHER" id="PTHR21248:SF22">
    <property type="entry name" value="PHOSPHOLIPASE D"/>
    <property type="match status" value="1"/>
</dbReference>
<dbReference type="PANTHER" id="PTHR21248">
    <property type="entry name" value="CARDIOLIPIN SYNTHASE"/>
    <property type="match status" value="1"/>
</dbReference>
<dbReference type="EMBL" id="CP073100">
    <property type="protein sequence ID" value="QUE51784.1"/>
    <property type="molecule type" value="Genomic_DNA"/>
</dbReference>
<protein>
    <submittedName>
        <fullName evidence="2">Phosphatidylserine/phosphatidylglycerophosphate/ cardiolipin synthase family protein</fullName>
    </submittedName>
</protein>
<evidence type="ECO:0000313" key="2">
    <source>
        <dbReference type="EMBL" id="QUE51784.1"/>
    </source>
</evidence>
<dbReference type="PROSITE" id="PS50035">
    <property type="entry name" value="PLD"/>
    <property type="match status" value="2"/>
</dbReference>
<dbReference type="RefSeq" id="WP_211631953.1">
    <property type="nucleotide sequence ID" value="NZ_CP073100.1"/>
</dbReference>
<keyword evidence="3" id="KW-1185">Reference proteome</keyword>
<evidence type="ECO:0000313" key="3">
    <source>
        <dbReference type="Proteomes" id="UP000676169"/>
    </source>
</evidence>
<dbReference type="InterPro" id="IPR025202">
    <property type="entry name" value="PLD-like_dom"/>
</dbReference>
<organism evidence="2 3">
    <name type="scientific">Luteolibacter ambystomatis</name>
    <dbReference type="NCBI Taxonomy" id="2824561"/>
    <lineage>
        <taxon>Bacteria</taxon>
        <taxon>Pseudomonadati</taxon>
        <taxon>Verrucomicrobiota</taxon>
        <taxon>Verrucomicrobiia</taxon>
        <taxon>Verrucomicrobiales</taxon>
        <taxon>Verrucomicrobiaceae</taxon>
        <taxon>Luteolibacter</taxon>
    </lineage>
</organism>
<sequence length="482" mass="53667">MTNRRKRLTALATLLLPVLLLPSCGSFSMNARRSSERRSQSADPLDSSREIGLTLLRSTALATVRQPVTTTKVGFALAYQRIRTIFRSSVSLADFVDPPPPEIPGTPEFERLLDRKHIRHAEPGKATFRVDGPAFFSDFRKEVAQAKKTIDVQVFIFDNDDTAVHCADLLKARSNEVRVRVLFDDVGTTFAQTAPPETKGPQGFSPPGNIGEHLEDGSKVRVRRVLDPWLVSDHTKLLVFDAERAYLGGMNIGREYESEWHDLMARIEGPITVPLQLEFNRAWRKAGPVGDLALLKAPSWYRRTPPGNGPAFRILRTDPAEGRYDVLKATRLAINASRKRVWIENPYFAADDIADELIAAARRGVDVRVILPSRGDSTIMDAGNAATARDVMRAGVKVYRYPRMTHMKVMIADGWATFGSANLDTLSMRINRELNLSTNDPATVKSLENAVFTPDFRISPRMKKSDTDSMIAPLAESLADQL</sequence>
<dbReference type="GO" id="GO:0032049">
    <property type="term" value="P:cardiolipin biosynthetic process"/>
    <property type="evidence" value="ECO:0007669"/>
    <property type="project" value="UniProtKB-ARBA"/>
</dbReference>
<evidence type="ECO:0000259" key="1">
    <source>
        <dbReference type="PROSITE" id="PS50035"/>
    </source>
</evidence>
<dbReference type="Gene3D" id="3.30.870.10">
    <property type="entry name" value="Endonuclease Chain A"/>
    <property type="match status" value="2"/>
</dbReference>
<dbReference type="KEGG" id="lamb:KBB96_02580"/>
<reference evidence="2" key="1">
    <citation type="submission" date="2021-04" db="EMBL/GenBank/DDBJ databases">
        <title>Luteolibacter sp. 32A isolated from the skin of an Anderson's salamander (Ambystoma andersonii).</title>
        <authorList>
            <person name="Spergser J."/>
            <person name="Busse H.-J."/>
        </authorList>
    </citation>
    <scope>NUCLEOTIDE SEQUENCE</scope>
    <source>
        <strain evidence="2">32A</strain>
    </source>
</reference>
<gene>
    <name evidence="2" type="ORF">KBB96_02580</name>
</gene>
<dbReference type="AlphaFoldDB" id="A0A975J0J1"/>
<dbReference type="GO" id="GO:0030572">
    <property type="term" value="F:phosphatidyltransferase activity"/>
    <property type="evidence" value="ECO:0007669"/>
    <property type="project" value="UniProtKB-ARBA"/>
</dbReference>
<dbReference type="SMART" id="SM00155">
    <property type="entry name" value="PLDc"/>
    <property type="match status" value="2"/>
</dbReference>
<accession>A0A975J0J1</accession>
<dbReference type="SUPFAM" id="SSF56024">
    <property type="entry name" value="Phospholipase D/nuclease"/>
    <property type="match status" value="2"/>
</dbReference>
<feature type="domain" description="PLD phosphodiesterase" evidence="1">
    <location>
        <begin position="234"/>
        <end position="256"/>
    </location>
</feature>
<proteinExistence type="predicted"/>
<feature type="domain" description="PLD phosphodiesterase" evidence="1">
    <location>
        <begin position="401"/>
        <end position="427"/>
    </location>
</feature>
<dbReference type="InterPro" id="IPR001736">
    <property type="entry name" value="PLipase_D/transphosphatidylase"/>
</dbReference>
<dbReference type="Proteomes" id="UP000676169">
    <property type="component" value="Chromosome"/>
</dbReference>
<dbReference type="Pfam" id="PF13091">
    <property type="entry name" value="PLDc_2"/>
    <property type="match status" value="2"/>
</dbReference>
<name>A0A975J0J1_9BACT</name>